<protein>
    <submittedName>
        <fullName evidence="1">Uncharacterized protein</fullName>
    </submittedName>
</protein>
<evidence type="ECO:0000313" key="4">
    <source>
        <dbReference type="Proteomes" id="UP000464330"/>
    </source>
</evidence>
<gene>
    <name evidence="1" type="ORF">ERICIII_01847</name>
    <name evidence="2" type="ORF">ERICV_02096</name>
</gene>
<dbReference type="Proteomes" id="UP000464330">
    <property type="component" value="Chromosome"/>
</dbReference>
<accession>A0A6C0QRA8</accession>
<evidence type="ECO:0000313" key="2">
    <source>
        <dbReference type="EMBL" id="QHZ51244.1"/>
    </source>
</evidence>
<dbReference type="EMBL" id="CP019717">
    <property type="protein sequence ID" value="QHZ51244.1"/>
    <property type="molecule type" value="Genomic_DNA"/>
</dbReference>
<organism evidence="1 3">
    <name type="scientific">Paenibacillus larvae subsp. larvae</name>
    <dbReference type="NCBI Taxonomy" id="147375"/>
    <lineage>
        <taxon>Bacteria</taxon>
        <taxon>Bacillati</taxon>
        <taxon>Bacillota</taxon>
        <taxon>Bacilli</taxon>
        <taxon>Bacillales</taxon>
        <taxon>Paenibacillaceae</taxon>
        <taxon>Paenibacillus</taxon>
    </lineage>
</organism>
<sequence>MLLKSQGLFLLMFTFRVTVQDPRYPFCNGASIYHPYYTSYWVRSLPKIKNTRLLNSLITQSENVLIDKLNLPYLLLHMSQVLEREQLLTYPDQLDPPNLLAMLLLVWEQL</sequence>
<evidence type="ECO:0000313" key="1">
    <source>
        <dbReference type="EMBL" id="AVF26023.1"/>
    </source>
</evidence>
<evidence type="ECO:0000313" key="3">
    <source>
        <dbReference type="Proteomes" id="UP000239833"/>
    </source>
</evidence>
<accession>A0A2L1UCY9</accession>
<dbReference type="Proteomes" id="UP000239833">
    <property type="component" value="Chromosome"/>
</dbReference>
<reference evidence="3" key="1">
    <citation type="submission" date="2017-02" db="EMBL/GenBank/DDBJ databases">
        <title>Delineation of Paenibacillus larvae strains originating from foulbrood outbreaks.</title>
        <authorList>
            <person name="Beims H."/>
            <person name="Bunk B."/>
            <person name="Sproeer C."/>
            <person name="Mohr K.I."/>
            <person name="Pradella S."/>
            <person name="Guenther G."/>
            <person name="Rohde M."/>
            <person name="von der Ohe W."/>
            <person name="Steinert M."/>
        </authorList>
    </citation>
    <scope>NUCLEOTIDE SEQUENCE [LARGE SCALE GENOMIC DNA]</scope>
    <source>
        <strain evidence="3">Eric_III</strain>
    </source>
</reference>
<dbReference type="AlphaFoldDB" id="A0A2L1UCY9"/>
<reference evidence="1 4" key="2">
    <citation type="journal article" date="2020" name="Int. J. Med. Microbiol.">
        <title>Discovery of Paenibacillus larvae ERIC V: Phenotypic and genomic comparison to genotypes ERIC I-IV reveal different inventories of virulence factors which correlate with epidemiological prevalences of American Foulbrood.</title>
        <authorList>
            <person name="Beims H."/>
            <person name="Bunk B."/>
            <person name="Erler S."/>
            <person name="Mohr K.I."/>
            <person name="Sproer C."/>
            <person name="Pradella S."/>
            <person name="Gunther G."/>
            <person name="Rohde M."/>
            <person name="von der Ohe W."/>
            <person name="Steinert M."/>
        </authorList>
    </citation>
    <scope>NUCLEOTIDE SEQUENCE</scope>
    <source>
        <strain evidence="1">Eric_III</strain>
        <strain evidence="2">Eric_V</strain>
    </source>
</reference>
<proteinExistence type="predicted"/>
<accession>A0A8B6WWU6</accession>
<name>A0A2L1UCY9_9BACL</name>
<dbReference type="EMBL" id="CP019655">
    <property type="protein sequence ID" value="AVF26023.1"/>
    <property type="molecule type" value="Genomic_DNA"/>
</dbReference>